<keyword evidence="4 6" id="KW-0720">Serine protease</keyword>
<sequence>WGSLKGRGPNFRAGVPILGSQFWMPCGTPVHRRVVGGSGAQEGQWPWQVSLAFRGRHVCGGALIHPAWVLTAAHCFPPDNPLPEYRVTLGVLQLLSPPPEAQVRAVSSVTIHPPWPGGGNVGGDLALARLHPPALLTRLVRPVCLPAAAVTFDPGSNCTVTGWGHVRTAVPLPPPRTLQQLEVPLLSQRHCHCLYGLGTSGTSGTGTEGLGTPARDTICAGFPQGQRDACQGDSGGPLSCQLGGTWHLAGVVSWGDACGVPARPGVYTAVSPHLAWILSLVPELSPRHPPPNVPKATPEPPRGDGDPFWGHWGGLGGDWEGTGRDWEGTGRDWDGLGGTGRGFGGTQFLKLQ</sequence>
<keyword evidence="5" id="KW-1015">Disulfide bond</keyword>
<evidence type="ECO:0000256" key="2">
    <source>
        <dbReference type="ARBA" id="ARBA00022729"/>
    </source>
</evidence>
<feature type="compositionally biased region" description="Pro residues" evidence="7">
    <location>
        <begin position="287"/>
        <end position="300"/>
    </location>
</feature>
<dbReference type="AlphaFoldDB" id="A0A8C3Y6D8"/>
<dbReference type="PROSITE" id="PS50240">
    <property type="entry name" value="TRYPSIN_DOM"/>
    <property type="match status" value="1"/>
</dbReference>
<dbReference type="Pfam" id="PF00089">
    <property type="entry name" value="Trypsin"/>
    <property type="match status" value="1"/>
</dbReference>
<evidence type="ECO:0000256" key="6">
    <source>
        <dbReference type="RuleBase" id="RU363034"/>
    </source>
</evidence>
<keyword evidence="2" id="KW-0732">Signal</keyword>
<evidence type="ECO:0000256" key="7">
    <source>
        <dbReference type="SAM" id="MobiDB-lite"/>
    </source>
</evidence>
<dbReference type="InterPro" id="IPR001254">
    <property type="entry name" value="Trypsin_dom"/>
</dbReference>
<accession>A0A8C3Y6D8</accession>
<keyword evidence="3 6" id="KW-0378">Hydrolase</keyword>
<feature type="region of interest" description="Disordered" evidence="7">
    <location>
        <begin position="285"/>
        <end position="305"/>
    </location>
</feature>
<reference evidence="9" key="2">
    <citation type="submission" date="2025-08" db="UniProtKB">
        <authorList>
            <consortium name="Ensembl"/>
        </authorList>
    </citation>
    <scope>IDENTIFICATION</scope>
</reference>
<evidence type="ECO:0000313" key="10">
    <source>
        <dbReference type="Proteomes" id="UP000694563"/>
    </source>
</evidence>
<dbReference type="PANTHER" id="PTHR24252">
    <property type="entry name" value="ACROSIN-RELATED"/>
    <property type="match status" value="1"/>
</dbReference>
<dbReference type="InterPro" id="IPR009003">
    <property type="entry name" value="Peptidase_S1_PA"/>
</dbReference>
<dbReference type="PROSITE" id="PS00134">
    <property type="entry name" value="TRYPSIN_HIS"/>
    <property type="match status" value="1"/>
</dbReference>
<dbReference type="InterPro" id="IPR001314">
    <property type="entry name" value="Peptidase_S1A"/>
</dbReference>
<dbReference type="InterPro" id="IPR043504">
    <property type="entry name" value="Peptidase_S1_PA_chymotrypsin"/>
</dbReference>
<dbReference type="InterPro" id="IPR018114">
    <property type="entry name" value="TRYPSIN_HIS"/>
</dbReference>
<dbReference type="InterPro" id="IPR033116">
    <property type="entry name" value="TRYPSIN_SER"/>
</dbReference>
<dbReference type="Proteomes" id="UP000694563">
    <property type="component" value="Chromosome 40"/>
</dbReference>
<dbReference type="FunFam" id="2.40.10.10:FF:000024">
    <property type="entry name" value="Serine protease 53"/>
    <property type="match status" value="1"/>
</dbReference>
<evidence type="ECO:0000256" key="5">
    <source>
        <dbReference type="ARBA" id="ARBA00023157"/>
    </source>
</evidence>
<dbReference type="PANTHER" id="PTHR24252:SF7">
    <property type="entry name" value="HYALIN"/>
    <property type="match status" value="1"/>
</dbReference>
<dbReference type="GO" id="GO:0004252">
    <property type="term" value="F:serine-type endopeptidase activity"/>
    <property type="evidence" value="ECO:0007669"/>
    <property type="project" value="InterPro"/>
</dbReference>
<reference evidence="9" key="1">
    <citation type="submission" date="2020-10" db="EMBL/GenBank/DDBJ databases">
        <title>Catharus ustulatus (Swainson's thrush) genome, bCatUst1, primary haplotype v2.</title>
        <authorList>
            <person name="Delmore K."/>
            <person name="Vafadar M."/>
            <person name="Formenti G."/>
            <person name="Chow W."/>
            <person name="Pelan S."/>
            <person name="Howe K."/>
            <person name="Rhie A."/>
            <person name="Mountcastle J."/>
            <person name="Haase B."/>
            <person name="Fedrigo O."/>
            <person name="Jarvis E.D."/>
        </authorList>
    </citation>
    <scope>NUCLEOTIDE SEQUENCE [LARGE SCALE GENOMIC DNA]</scope>
</reference>
<evidence type="ECO:0000256" key="4">
    <source>
        <dbReference type="ARBA" id="ARBA00022825"/>
    </source>
</evidence>
<reference evidence="9" key="3">
    <citation type="submission" date="2025-09" db="UniProtKB">
        <authorList>
            <consortium name="Ensembl"/>
        </authorList>
    </citation>
    <scope>IDENTIFICATION</scope>
</reference>
<dbReference type="GO" id="GO:0006508">
    <property type="term" value="P:proteolysis"/>
    <property type="evidence" value="ECO:0007669"/>
    <property type="project" value="UniProtKB-KW"/>
</dbReference>
<evidence type="ECO:0000313" key="9">
    <source>
        <dbReference type="Ensembl" id="ENSCUSP00005020777.1"/>
    </source>
</evidence>
<evidence type="ECO:0000259" key="8">
    <source>
        <dbReference type="PROSITE" id="PS50240"/>
    </source>
</evidence>
<dbReference type="PRINTS" id="PR00722">
    <property type="entry name" value="CHYMOTRYPSIN"/>
</dbReference>
<dbReference type="Ensembl" id="ENSCUST00005021538.1">
    <property type="protein sequence ID" value="ENSCUSP00005020777.1"/>
    <property type="gene ID" value="ENSCUSG00005013245.1"/>
</dbReference>
<name>A0A8C3Y6D8_CATUS</name>
<feature type="domain" description="Peptidase S1" evidence="8">
    <location>
        <begin position="34"/>
        <end position="282"/>
    </location>
</feature>
<keyword evidence="10" id="KW-1185">Reference proteome</keyword>
<dbReference type="SMART" id="SM00020">
    <property type="entry name" value="Tryp_SPc"/>
    <property type="match status" value="1"/>
</dbReference>
<proteinExistence type="predicted"/>
<protein>
    <recommendedName>
        <fullName evidence="8">Peptidase S1 domain-containing protein</fullName>
    </recommendedName>
</protein>
<organism evidence="9 10">
    <name type="scientific">Catharus ustulatus</name>
    <name type="common">Russet-backed thrush</name>
    <name type="synonym">Hylocichla ustulatus</name>
    <dbReference type="NCBI Taxonomy" id="91951"/>
    <lineage>
        <taxon>Eukaryota</taxon>
        <taxon>Metazoa</taxon>
        <taxon>Chordata</taxon>
        <taxon>Craniata</taxon>
        <taxon>Vertebrata</taxon>
        <taxon>Euteleostomi</taxon>
        <taxon>Archelosauria</taxon>
        <taxon>Archosauria</taxon>
        <taxon>Dinosauria</taxon>
        <taxon>Saurischia</taxon>
        <taxon>Theropoda</taxon>
        <taxon>Coelurosauria</taxon>
        <taxon>Aves</taxon>
        <taxon>Neognathae</taxon>
        <taxon>Neoaves</taxon>
        <taxon>Telluraves</taxon>
        <taxon>Australaves</taxon>
        <taxon>Passeriformes</taxon>
        <taxon>Turdidae</taxon>
        <taxon>Catharus</taxon>
    </lineage>
</organism>
<dbReference type="PROSITE" id="PS00135">
    <property type="entry name" value="TRYPSIN_SER"/>
    <property type="match status" value="1"/>
</dbReference>
<evidence type="ECO:0000256" key="3">
    <source>
        <dbReference type="ARBA" id="ARBA00022801"/>
    </source>
</evidence>
<evidence type="ECO:0000256" key="1">
    <source>
        <dbReference type="ARBA" id="ARBA00022670"/>
    </source>
</evidence>
<dbReference type="CDD" id="cd00190">
    <property type="entry name" value="Tryp_SPc"/>
    <property type="match status" value="1"/>
</dbReference>
<dbReference type="Gene3D" id="2.40.10.10">
    <property type="entry name" value="Trypsin-like serine proteases"/>
    <property type="match status" value="2"/>
</dbReference>
<keyword evidence="1 6" id="KW-0645">Protease</keyword>
<dbReference type="SUPFAM" id="SSF50494">
    <property type="entry name" value="Trypsin-like serine proteases"/>
    <property type="match status" value="1"/>
</dbReference>